<reference evidence="9 10" key="1">
    <citation type="journal article" date="2023" name="Virus Evol.">
        <title>Computational host range prediction-The good, the bad, and the ugly.</title>
        <authorList>
            <person name="Howell A.A."/>
            <person name="Versoza C.J."/>
            <person name="Pfeifer S.P."/>
        </authorList>
    </citation>
    <scope>NUCLEOTIDE SEQUENCE [LARGE SCALE GENOMIC DNA]</scope>
    <source>
        <strain evidence="9 10">1610/1b</strain>
    </source>
</reference>
<evidence type="ECO:0000256" key="1">
    <source>
        <dbReference type="ARBA" id="ARBA00010641"/>
    </source>
</evidence>
<comment type="subunit">
    <text evidence="2">Interacts transiently with the RNA polymerase catalytic core formed by RpoA, RpoB, RpoC and RpoZ (2 alpha, 1 beta, 1 beta' and 1 omega subunit) to form the RNA polymerase holoenzyme that can initiate transcription.</text>
</comment>
<dbReference type="EMBL" id="CP136137">
    <property type="protein sequence ID" value="WYY06109.1"/>
    <property type="molecule type" value="Genomic_DNA"/>
</dbReference>
<dbReference type="SUPFAM" id="SSF54427">
    <property type="entry name" value="NTF2-like"/>
    <property type="match status" value="1"/>
</dbReference>
<dbReference type="InterPro" id="IPR013249">
    <property type="entry name" value="RNA_pol_sigma70_r4_t2"/>
</dbReference>
<dbReference type="NCBIfam" id="TIGR02957">
    <property type="entry name" value="SigX4"/>
    <property type="match status" value="1"/>
</dbReference>
<evidence type="ECO:0000256" key="3">
    <source>
        <dbReference type="ARBA" id="ARBA00023015"/>
    </source>
</evidence>
<feature type="domain" description="RNA polymerase sigma factor 70 region 4 type 2" evidence="8">
    <location>
        <begin position="115"/>
        <end position="163"/>
    </location>
</feature>
<name>A0ABZ2TXA2_9ACTN</name>
<dbReference type="InterPro" id="IPR013325">
    <property type="entry name" value="RNA_pol_sigma_r2"/>
</dbReference>
<accession>A0ABZ2TXA2</accession>
<dbReference type="SUPFAM" id="SSF88659">
    <property type="entry name" value="Sigma3 and sigma4 domains of RNA polymerase sigma factors"/>
    <property type="match status" value="1"/>
</dbReference>
<proteinExistence type="inferred from homology"/>
<protein>
    <submittedName>
        <fullName evidence="9">RNA polymerase sigma-70 factor</fullName>
    </submittedName>
</protein>
<evidence type="ECO:0000256" key="6">
    <source>
        <dbReference type="ARBA" id="ARBA00023163"/>
    </source>
</evidence>
<evidence type="ECO:0000259" key="8">
    <source>
        <dbReference type="Pfam" id="PF08281"/>
    </source>
</evidence>
<dbReference type="InterPro" id="IPR013324">
    <property type="entry name" value="RNA_pol_sigma_r3/r4-like"/>
</dbReference>
<organism evidence="9 10">
    <name type="scientific">Gordonia hydrophobica</name>
    <dbReference type="NCBI Taxonomy" id="40516"/>
    <lineage>
        <taxon>Bacteria</taxon>
        <taxon>Bacillati</taxon>
        <taxon>Actinomycetota</taxon>
        <taxon>Actinomycetes</taxon>
        <taxon>Mycobacteriales</taxon>
        <taxon>Gordoniaceae</taxon>
        <taxon>Gordonia</taxon>
    </lineage>
</organism>
<evidence type="ECO:0000313" key="10">
    <source>
        <dbReference type="Proteomes" id="UP001479933"/>
    </source>
</evidence>
<dbReference type="Gene3D" id="3.10.450.50">
    <property type="match status" value="1"/>
</dbReference>
<keyword evidence="3" id="KW-0805">Transcription regulation</keyword>
<dbReference type="PANTHER" id="PTHR30173">
    <property type="entry name" value="SIGMA 19 FACTOR"/>
    <property type="match status" value="1"/>
</dbReference>
<dbReference type="Pfam" id="PF08281">
    <property type="entry name" value="Sigma70_r4_2"/>
    <property type="match status" value="1"/>
</dbReference>
<dbReference type="InterPro" id="IPR036388">
    <property type="entry name" value="WH-like_DNA-bd_sf"/>
</dbReference>
<dbReference type="InterPro" id="IPR014303">
    <property type="entry name" value="RNA_pol_sigma-70_ECF"/>
</dbReference>
<evidence type="ECO:0000259" key="7">
    <source>
        <dbReference type="Pfam" id="PF04542"/>
    </source>
</evidence>
<evidence type="ECO:0000313" key="9">
    <source>
        <dbReference type="EMBL" id="WYY06109.1"/>
    </source>
</evidence>
<feature type="domain" description="RNA polymerase sigma-70 region 2" evidence="7">
    <location>
        <begin position="16"/>
        <end position="80"/>
    </location>
</feature>
<keyword evidence="10" id="KW-1185">Reference proteome</keyword>
<dbReference type="InterPro" id="IPR032710">
    <property type="entry name" value="NTF2-like_dom_sf"/>
</dbReference>
<dbReference type="RefSeq" id="WP_066161802.1">
    <property type="nucleotide sequence ID" value="NZ_CP136137.1"/>
</dbReference>
<dbReference type="PANTHER" id="PTHR30173:SF36">
    <property type="entry name" value="ECF RNA POLYMERASE SIGMA FACTOR SIGJ"/>
    <property type="match status" value="1"/>
</dbReference>
<dbReference type="NCBIfam" id="NF007214">
    <property type="entry name" value="PRK09636.1"/>
    <property type="match status" value="1"/>
</dbReference>
<gene>
    <name evidence="9" type="ORF">RVF87_13610</name>
</gene>
<dbReference type="NCBIfam" id="TIGR02937">
    <property type="entry name" value="sigma70-ECF"/>
    <property type="match status" value="1"/>
</dbReference>
<dbReference type="InterPro" id="IPR014284">
    <property type="entry name" value="RNA_pol_sigma-70_dom"/>
</dbReference>
<evidence type="ECO:0000256" key="2">
    <source>
        <dbReference type="ARBA" id="ARBA00011344"/>
    </source>
</evidence>
<dbReference type="InterPro" id="IPR007627">
    <property type="entry name" value="RNA_pol_sigma70_r2"/>
</dbReference>
<keyword evidence="5" id="KW-0238">DNA-binding</keyword>
<dbReference type="Proteomes" id="UP001479933">
    <property type="component" value="Chromosome"/>
</dbReference>
<evidence type="ECO:0000256" key="5">
    <source>
        <dbReference type="ARBA" id="ARBA00023125"/>
    </source>
</evidence>
<comment type="similarity">
    <text evidence="1">Belongs to the sigma-70 factor family. ECF subfamily.</text>
</comment>
<dbReference type="Pfam" id="PF04542">
    <property type="entry name" value="Sigma70_r2"/>
    <property type="match status" value="1"/>
</dbReference>
<keyword evidence="6" id="KW-0804">Transcription</keyword>
<dbReference type="InterPro" id="IPR052704">
    <property type="entry name" value="ECF_Sigma-70_Domain"/>
</dbReference>
<keyword evidence="4" id="KW-0731">Sigma factor</keyword>
<evidence type="ECO:0000256" key="4">
    <source>
        <dbReference type="ARBA" id="ARBA00023082"/>
    </source>
</evidence>
<dbReference type="SUPFAM" id="SSF88946">
    <property type="entry name" value="Sigma2 domain of RNA polymerase sigma factors"/>
    <property type="match status" value="1"/>
</dbReference>
<dbReference type="Gene3D" id="1.10.10.10">
    <property type="entry name" value="Winged helix-like DNA-binding domain superfamily/Winged helix DNA-binding domain"/>
    <property type="match status" value="1"/>
</dbReference>
<sequence>MTAGSAGEPTGLEEFSTHRPLLFSIAYEILGSVADAEDVLSESWLRWQEHDRRDVENPRAYLARIVTRQALNAARTASRRRESYVGPWLPEPLEQAGADSGLDHVLTGEAVTTAMLLVLETLTPDERAVFVLREVFDFGYPEIAAAVDKTEPAVRQIAHRARHHVRARRTTAVAEPSEAQAVVERFLLAAATGEVQLLMDLLAPGVVYLGDGGGVVAAARRPVEGPDHVARMLVGLLARATTMGEVDMRMTVANGMPAVAVTIDGALDTVVCVEVTDEVVTAVYAVRNPAKLSGLRMA</sequence>
<dbReference type="Gene3D" id="1.10.1740.10">
    <property type="match status" value="1"/>
</dbReference>